<gene>
    <name evidence="1" type="ORF">BDK88_0064</name>
</gene>
<sequence>MTGVGSVLDQHLTDDLVGSILSDDRYIICTYREFRKES</sequence>
<dbReference type="EMBL" id="SHMP01000002">
    <property type="protein sequence ID" value="RZV12528.1"/>
    <property type="molecule type" value="Genomic_DNA"/>
</dbReference>
<accession>A0A482YFN5</accession>
<evidence type="ECO:0000313" key="2">
    <source>
        <dbReference type="Proteomes" id="UP000291097"/>
    </source>
</evidence>
<evidence type="ECO:0000313" key="1">
    <source>
        <dbReference type="EMBL" id="RZV12528.1"/>
    </source>
</evidence>
<name>A0A482YFN5_9EURY</name>
<dbReference type="AlphaFoldDB" id="A0A482YFN5"/>
<protein>
    <submittedName>
        <fullName evidence="1">Uncharacterized protein</fullName>
    </submittedName>
</protein>
<comment type="caution">
    <text evidence="1">The sequence shown here is derived from an EMBL/GenBank/DDBJ whole genome shotgun (WGS) entry which is preliminary data.</text>
</comment>
<proteinExistence type="predicted"/>
<dbReference type="Proteomes" id="UP000291097">
    <property type="component" value="Unassembled WGS sequence"/>
</dbReference>
<organism evidence="1 2">
    <name type="scientific">Natrinema hispanicum</name>
    <dbReference type="NCBI Taxonomy" id="392421"/>
    <lineage>
        <taxon>Archaea</taxon>
        <taxon>Methanobacteriati</taxon>
        <taxon>Methanobacteriota</taxon>
        <taxon>Stenosarchaea group</taxon>
        <taxon>Halobacteria</taxon>
        <taxon>Halobacteriales</taxon>
        <taxon>Natrialbaceae</taxon>
        <taxon>Natrinema</taxon>
    </lineage>
</organism>
<reference evidence="1 2" key="1">
    <citation type="submission" date="2019-02" db="EMBL/GenBank/DDBJ databases">
        <title>Genomic Encyclopedia of Archaeal and Bacterial Type Strains, Phase II (KMG-II): from individual species to whole genera.</title>
        <authorList>
            <person name="Goeker M."/>
        </authorList>
    </citation>
    <scope>NUCLEOTIDE SEQUENCE [LARGE SCALE GENOMIC DNA]</scope>
    <source>
        <strain evidence="1 2">DSM 18328</strain>
    </source>
</reference>